<organism evidence="3 4">
    <name type="scientific">Candidatus Flavonifractor intestinigallinarum</name>
    <dbReference type="NCBI Taxonomy" id="2838586"/>
    <lineage>
        <taxon>Bacteria</taxon>
        <taxon>Bacillati</taxon>
        <taxon>Bacillota</taxon>
        <taxon>Clostridia</taxon>
        <taxon>Eubacteriales</taxon>
        <taxon>Oscillospiraceae</taxon>
        <taxon>Flavonifractor</taxon>
    </lineage>
</organism>
<evidence type="ECO:0000313" key="4">
    <source>
        <dbReference type="Proteomes" id="UP000823921"/>
    </source>
</evidence>
<evidence type="ECO:0000313" key="3">
    <source>
        <dbReference type="EMBL" id="HJB81178.1"/>
    </source>
</evidence>
<sequence length="512" mass="56523">MKEVLLTLLSLTLSGSLLCVLVLLLRPVMGNRVPRAVSYYLWLAVLLRFLIPFGYGITLPQPPQPTQEMVRQETVLPDRQDQTHTQAAPITTPLEPATVEQPEAAQPSAPVLTLPGVLVFLWLAMAAGFFLWHIAAYARFSRRVRASLAPPTAEALALFEALDHSRRIRLAQSGQVDAPMLLGVFRPVIVLPQGGPSLPPQALAAALRHELTHARRWDICYKWLVVLVASLHWFNPLVHWMGRRIALDCELSCDQAVVRALKPEQRMAYGDMLLLLAARPGRASPWMAAPLCQEGKRLKARLLGIKGYRRPGKGAVCLALVLGLAVTCCACTVVDLEPQPRAAAGEFAPYQPLLIEYELAFLQQQPDAYPDLVSAVISPYWGQDHQIGYARRDLDGDGSEELLLGWVGNEFWNLDQGYVFAIYTLVDGQPVLAVEGWERSLYVVSEDNILCHCGSSGAGRTEWKQYRFDPSVEGFLVELDHVSVPENGEGAVAIGEGWMASGVSLPYTHFPD</sequence>
<dbReference type="PANTHER" id="PTHR34978:SF3">
    <property type="entry name" value="SLR0241 PROTEIN"/>
    <property type="match status" value="1"/>
</dbReference>
<dbReference type="EMBL" id="DWXO01000088">
    <property type="protein sequence ID" value="HJB81178.1"/>
    <property type="molecule type" value="Genomic_DNA"/>
</dbReference>
<feature type="domain" description="Peptidase M56" evidence="2">
    <location>
        <begin position="7"/>
        <end position="302"/>
    </location>
</feature>
<evidence type="ECO:0000256" key="1">
    <source>
        <dbReference type="SAM" id="Phobius"/>
    </source>
</evidence>
<reference evidence="3" key="1">
    <citation type="journal article" date="2021" name="PeerJ">
        <title>Extensive microbial diversity within the chicken gut microbiome revealed by metagenomics and culture.</title>
        <authorList>
            <person name="Gilroy R."/>
            <person name="Ravi A."/>
            <person name="Getino M."/>
            <person name="Pursley I."/>
            <person name="Horton D.L."/>
            <person name="Alikhan N.F."/>
            <person name="Baker D."/>
            <person name="Gharbi K."/>
            <person name="Hall N."/>
            <person name="Watson M."/>
            <person name="Adriaenssens E.M."/>
            <person name="Foster-Nyarko E."/>
            <person name="Jarju S."/>
            <person name="Secka A."/>
            <person name="Antonio M."/>
            <person name="Oren A."/>
            <person name="Chaudhuri R.R."/>
            <person name="La Ragione R."/>
            <person name="Hildebrand F."/>
            <person name="Pallen M.J."/>
        </authorList>
    </citation>
    <scope>NUCLEOTIDE SEQUENCE</scope>
    <source>
        <strain evidence="3">CHK192-8294</strain>
    </source>
</reference>
<reference evidence="3" key="2">
    <citation type="submission" date="2021-04" db="EMBL/GenBank/DDBJ databases">
        <authorList>
            <person name="Gilroy R."/>
        </authorList>
    </citation>
    <scope>NUCLEOTIDE SEQUENCE</scope>
    <source>
        <strain evidence="3">CHK192-8294</strain>
    </source>
</reference>
<dbReference type="PANTHER" id="PTHR34978">
    <property type="entry name" value="POSSIBLE SENSOR-TRANSDUCER PROTEIN BLAR"/>
    <property type="match status" value="1"/>
</dbReference>
<gene>
    <name evidence="3" type="ORF">H9712_09330</name>
</gene>
<protein>
    <recommendedName>
        <fullName evidence="2">Peptidase M56 domain-containing protein</fullName>
    </recommendedName>
</protein>
<dbReference type="InterPro" id="IPR052173">
    <property type="entry name" value="Beta-lactam_resp_regulator"/>
</dbReference>
<proteinExistence type="predicted"/>
<evidence type="ECO:0000259" key="2">
    <source>
        <dbReference type="Pfam" id="PF05569"/>
    </source>
</evidence>
<keyword evidence="1" id="KW-0472">Membrane</keyword>
<comment type="caution">
    <text evidence="3">The sequence shown here is derived from an EMBL/GenBank/DDBJ whole genome shotgun (WGS) entry which is preliminary data.</text>
</comment>
<name>A0A9D2MP09_9FIRM</name>
<dbReference type="Pfam" id="PF05569">
    <property type="entry name" value="Peptidase_M56"/>
    <property type="match status" value="1"/>
</dbReference>
<accession>A0A9D2MP09</accession>
<dbReference type="InterPro" id="IPR008756">
    <property type="entry name" value="Peptidase_M56"/>
</dbReference>
<dbReference type="Proteomes" id="UP000823921">
    <property type="component" value="Unassembled WGS sequence"/>
</dbReference>
<feature type="transmembrane region" description="Helical" evidence="1">
    <location>
        <begin position="37"/>
        <end position="57"/>
    </location>
</feature>
<feature type="transmembrane region" description="Helical" evidence="1">
    <location>
        <begin position="117"/>
        <end position="138"/>
    </location>
</feature>
<dbReference type="CDD" id="cd07341">
    <property type="entry name" value="M56_BlaR1_MecR1_like"/>
    <property type="match status" value="1"/>
</dbReference>
<keyword evidence="1" id="KW-1133">Transmembrane helix</keyword>
<feature type="transmembrane region" description="Helical" evidence="1">
    <location>
        <begin position="6"/>
        <end position="25"/>
    </location>
</feature>
<keyword evidence="1" id="KW-0812">Transmembrane</keyword>
<feature type="transmembrane region" description="Helical" evidence="1">
    <location>
        <begin position="315"/>
        <end position="336"/>
    </location>
</feature>
<dbReference type="AlphaFoldDB" id="A0A9D2MP09"/>